<proteinExistence type="inferred from homology"/>
<dbReference type="Proteomes" id="UP000694388">
    <property type="component" value="Unplaced"/>
</dbReference>
<sequence length="416" mass="45378">MLCCCGQETRNSVGPHGGTVPAPVSAPDGFDMVEVLPGRVLRVRHAFSPHNNPAPLHQPTDCAPTAVRCRRRITVYKNGQVCIEDLVDDIPAAATDVESSSGDGGAASEQPPQRRSRRSRRTKRTVLVDRERSITTCRATDPDLVLFFFHGVGGALDVWREQLGALAARGYECVAPDMLGHGGSSTPTVAAAYTFNALAEDAKHVFRRYAKRRNVLVGHSYGVSFCVHIAHEFPDLVSKLVLINGGGPTALEPSVCSLFSLPPCVLHCLSPCLTWAFLKAGFAHQGVKEKQLLKDGHAFSLSPFVLRATMGGQYWPEGDEAFHAELTVPTLIVHGRHDRLVPLEEDKRMAEILLIAFLKVVEEGSHMVMLECPEAVNTLLQDFLLWEYRDMDSPRAEQPVRTEATKPFGTTGGVAA</sequence>
<keyword evidence="8" id="KW-1185">Reference proteome</keyword>
<evidence type="ECO:0000313" key="7">
    <source>
        <dbReference type="Ensembl" id="ENSEBUP00000002187.1"/>
    </source>
</evidence>
<dbReference type="InterPro" id="IPR029058">
    <property type="entry name" value="AB_hydrolase_fold"/>
</dbReference>
<dbReference type="GO" id="GO:0052689">
    <property type="term" value="F:carboxylic ester hydrolase activity"/>
    <property type="evidence" value="ECO:0007669"/>
    <property type="project" value="TreeGrafter"/>
</dbReference>
<dbReference type="PRINTS" id="PR00412">
    <property type="entry name" value="EPOXHYDRLASE"/>
</dbReference>
<evidence type="ECO:0000256" key="3">
    <source>
        <dbReference type="ARBA" id="ARBA00039466"/>
    </source>
</evidence>
<accession>A0A8C4N644</accession>
<protein>
    <recommendedName>
        <fullName evidence="3">Protein ABHD8</fullName>
    </recommendedName>
    <alternativeName>
        <fullName evidence="4">Alpha/beta hydrolase domain-containing protein 8</fullName>
    </alternativeName>
</protein>
<evidence type="ECO:0000256" key="5">
    <source>
        <dbReference type="SAM" id="MobiDB-lite"/>
    </source>
</evidence>
<dbReference type="GO" id="GO:1900226">
    <property type="term" value="P:negative regulation of NLRP3 inflammasome complex assembly"/>
    <property type="evidence" value="ECO:0007669"/>
    <property type="project" value="UniProtKB-ARBA"/>
</dbReference>
<comment type="similarity">
    <text evidence="1">Belongs to the AB hydrolase superfamily.</text>
</comment>
<reference evidence="7" key="1">
    <citation type="submission" date="2025-05" db="UniProtKB">
        <authorList>
            <consortium name="Ensembl"/>
        </authorList>
    </citation>
    <scope>IDENTIFICATION</scope>
</reference>
<dbReference type="PANTHER" id="PTHR42886">
    <property type="entry name" value="RE40534P-RELATED"/>
    <property type="match status" value="1"/>
</dbReference>
<dbReference type="OMA" id="VHCQRRI"/>
<dbReference type="GO" id="GO:0006654">
    <property type="term" value="P:phosphatidic acid biosynthetic process"/>
    <property type="evidence" value="ECO:0007669"/>
    <property type="project" value="TreeGrafter"/>
</dbReference>
<keyword evidence="2" id="KW-0378">Hydrolase</keyword>
<feature type="region of interest" description="Disordered" evidence="5">
    <location>
        <begin position="95"/>
        <end position="124"/>
    </location>
</feature>
<evidence type="ECO:0000256" key="4">
    <source>
        <dbReference type="ARBA" id="ARBA00041848"/>
    </source>
</evidence>
<feature type="region of interest" description="Disordered" evidence="5">
    <location>
        <begin position="396"/>
        <end position="416"/>
    </location>
</feature>
<dbReference type="SUPFAM" id="SSF53474">
    <property type="entry name" value="alpha/beta-Hydrolases"/>
    <property type="match status" value="1"/>
</dbReference>
<name>A0A8C4N644_EPTBU</name>
<dbReference type="AlphaFoldDB" id="A0A8C4N644"/>
<evidence type="ECO:0000259" key="6">
    <source>
        <dbReference type="Pfam" id="PF00561"/>
    </source>
</evidence>
<dbReference type="FunFam" id="3.40.50.1820:FF:000017">
    <property type="entry name" value="Abhydrolase domain containing 8"/>
    <property type="match status" value="1"/>
</dbReference>
<dbReference type="Ensembl" id="ENSEBUT00000002535.1">
    <property type="protein sequence ID" value="ENSEBUP00000002187.1"/>
    <property type="gene ID" value="ENSEBUG00000001727.1"/>
</dbReference>
<dbReference type="Ensembl" id="ENSEBUT00000002544.1">
    <property type="protein sequence ID" value="ENSEBUP00000002195.1"/>
    <property type="gene ID" value="ENSEBUG00000001727.1"/>
</dbReference>
<dbReference type="GO" id="GO:0005739">
    <property type="term" value="C:mitochondrion"/>
    <property type="evidence" value="ECO:0007669"/>
    <property type="project" value="TreeGrafter"/>
</dbReference>
<evidence type="ECO:0000256" key="1">
    <source>
        <dbReference type="ARBA" id="ARBA00008645"/>
    </source>
</evidence>
<dbReference type="GeneTree" id="ENSGT00390000007336"/>
<feature type="compositionally biased region" description="Basic residues" evidence="5">
    <location>
        <begin position="114"/>
        <end position="124"/>
    </location>
</feature>
<evidence type="ECO:0000256" key="2">
    <source>
        <dbReference type="ARBA" id="ARBA00022801"/>
    </source>
</evidence>
<feature type="domain" description="AB hydrolase-1" evidence="6">
    <location>
        <begin position="145"/>
        <end position="247"/>
    </location>
</feature>
<evidence type="ECO:0000313" key="8">
    <source>
        <dbReference type="Proteomes" id="UP000694388"/>
    </source>
</evidence>
<dbReference type="Gene3D" id="3.40.50.1820">
    <property type="entry name" value="alpha/beta hydrolase"/>
    <property type="match status" value="1"/>
</dbReference>
<dbReference type="GO" id="GO:0042171">
    <property type="term" value="F:lysophosphatidic acid acyltransferase activity"/>
    <property type="evidence" value="ECO:0007669"/>
    <property type="project" value="TreeGrafter"/>
</dbReference>
<dbReference type="InterPro" id="IPR000073">
    <property type="entry name" value="AB_hydrolase_1"/>
</dbReference>
<dbReference type="PANTHER" id="PTHR42886:SF83">
    <property type="entry name" value="PROTEIN ABHD8"/>
    <property type="match status" value="1"/>
</dbReference>
<dbReference type="PRINTS" id="PR00111">
    <property type="entry name" value="ABHYDROLASE"/>
</dbReference>
<organism evidence="7 8">
    <name type="scientific">Eptatretus burgeri</name>
    <name type="common">Inshore hagfish</name>
    <dbReference type="NCBI Taxonomy" id="7764"/>
    <lineage>
        <taxon>Eukaryota</taxon>
        <taxon>Metazoa</taxon>
        <taxon>Chordata</taxon>
        <taxon>Craniata</taxon>
        <taxon>Vertebrata</taxon>
        <taxon>Cyclostomata</taxon>
        <taxon>Myxini</taxon>
        <taxon>Myxiniformes</taxon>
        <taxon>Myxinidae</taxon>
        <taxon>Eptatretinae</taxon>
        <taxon>Eptatretus</taxon>
    </lineage>
</organism>
<dbReference type="GO" id="GO:0055088">
    <property type="term" value="P:lipid homeostasis"/>
    <property type="evidence" value="ECO:0007669"/>
    <property type="project" value="TreeGrafter"/>
</dbReference>
<dbReference type="InterPro" id="IPR000639">
    <property type="entry name" value="Epox_hydrolase-like"/>
</dbReference>
<dbReference type="Pfam" id="PF00561">
    <property type="entry name" value="Abhydrolase_1"/>
    <property type="match status" value="1"/>
</dbReference>